<name>A0A081BSH2_9BACT</name>
<evidence type="ECO:0008006" key="3">
    <source>
        <dbReference type="Google" id="ProtNLM"/>
    </source>
</evidence>
<evidence type="ECO:0000313" key="1">
    <source>
        <dbReference type="EMBL" id="GAK54353.1"/>
    </source>
</evidence>
<protein>
    <recommendedName>
        <fullName evidence="3">YlxP-like protein</fullName>
    </recommendedName>
</protein>
<dbReference type="Gene3D" id="3.30.70.1120">
    <property type="entry name" value="TT1725-like"/>
    <property type="match status" value="1"/>
</dbReference>
<sequence>MVIGVCTIELYLSDNHSLKGKRQIVKSLKEKLQHRFNVSVAEVDHLDVWQRATLGVCMVSNEQAHVNRELDKVIDFIETSNFAPFFLDYSMEFL</sequence>
<dbReference type="SUPFAM" id="SSF103007">
    <property type="entry name" value="Hypothetical protein TT1725"/>
    <property type="match status" value="1"/>
</dbReference>
<dbReference type="AlphaFoldDB" id="A0A081BSH2"/>
<accession>A0A081BSH2</accession>
<dbReference type="PANTHER" id="PTHR36441">
    <property type="entry name" value="HYPOTHETICAL CYTOSOLIC PROTEIN"/>
    <property type="match status" value="1"/>
</dbReference>
<dbReference type="STRING" id="1499966.U14_05638"/>
<organism evidence="1">
    <name type="scientific">Candidatus Moduliflexus flocculans</name>
    <dbReference type="NCBI Taxonomy" id="1499966"/>
    <lineage>
        <taxon>Bacteria</taxon>
        <taxon>Candidatus Moduliflexota</taxon>
        <taxon>Candidatus Moduliflexia</taxon>
        <taxon>Candidatus Moduliflexales</taxon>
        <taxon>Candidatus Moduliflexaceae</taxon>
    </lineage>
</organism>
<proteinExistence type="predicted"/>
<dbReference type="InterPro" id="IPR007546">
    <property type="entry name" value="DUF503"/>
</dbReference>
<dbReference type="PANTHER" id="PTHR36441:SF1">
    <property type="entry name" value="DUF503 DOMAIN-CONTAINING PROTEIN"/>
    <property type="match status" value="1"/>
</dbReference>
<gene>
    <name evidence="1" type="ORF">U14_05638</name>
</gene>
<dbReference type="EMBL" id="DF820461">
    <property type="protein sequence ID" value="GAK54353.1"/>
    <property type="molecule type" value="Genomic_DNA"/>
</dbReference>
<reference evidence="1" key="1">
    <citation type="journal article" date="2015" name="PeerJ">
        <title>First genomic representation of candidate bacterial phylum KSB3 points to enhanced environmental sensing as a trigger of wastewater bulking.</title>
        <authorList>
            <person name="Sekiguchi Y."/>
            <person name="Ohashi A."/>
            <person name="Parks D.H."/>
            <person name="Yamauchi T."/>
            <person name="Tyson G.W."/>
            <person name="Hugenholtz P."/>
        </authorList>
    </citation>
    <scope>NUCLEOTIDE SEQUENCE [LARGE SCALE GENOMIC DNA]</scope>
</reference>
<evidence type="ECO:0000313" key="2">
    <source>
        <dbReference type="Proteomes" id="UP000030700"/>
    </source>
</evidence>
<dbReference type="Proteomes" id="UP000030700">
    <property type="component" value="Unassembled WGS sequence"/>
</dbReference>
<dbReference type="Pfam" id="PF04456">
    <property type="entry name" value="DUF503"/>
    <property type="match status" value="1"/>
</dbReference>
<dbReference type="InterPro" id="IPR036746">
    <property type="entry name" value="TT1725-like_sf"/>
</dbReference>
<dbReference type="HOGENOM" id="CLU_149981_4_0_0"/>
<keyword evidence="2" id="KW-1185">Reference proteome</keyword>